<evidence type="ECO:0000259" key="3">
    <source>
        <dbReference type="Pfam" id="PF12770"/>
    </source>
</evidence>
<dbReference type="SUPFAM" id="SSF48452">
    <property type="entry name" value="TPR-like"/>
    <property type="match status" value="1"/>
</dbReference>
<dbReference type="Gene3D" id="1.25.40.10">
    <property type="entry name" value="Tetratricopeptide repeat domain"/>
    <property type="match status" value="3"/>
</dbReference>
<reference evidence="4" key="1">
    <citation type="submission" date="2020-05" db="EMBL/GenBank/DDBJ databases">
        <authorList>
            <person name="Zhu T."/>
            <person name="Keshari N."/>
            <person name="Lu X."/>
        </authorList>
    </citation>
    <scope>NUCLEOTIDE SEQUENCE</scope>
    <source>
        <strain evidence="4">NK1-12</strain>
    </source>
</reference>
<dbReference type="SMART" id="SM00028">
    <property type="entry name" value="TPR"/>
    <property type="match status" value="6"/>
</dbReference>
<dbReference type="InterPro" id="IPR024983">
    <property type="entry name" value="CHAT_dom"/>
</dbReference>
<evidence type="ECO:0000256" key="2">
    <source>
        <dbReference type="SAM" id="Coils"/>
    </source>
</evidence>
<dbReference type="EMBL" id="CP053586">
    <property type="protein sequence ID" value="WNZ26033.1"/>
    <property type="molecule type" value="Genomic_DNA"/>
</dbReference>
<feature type="domain" description="CHAT" evidence="3">
    <location>
        <begin position="681"/>
        <end position="956"/>
    </location>
</feature>
<dbReference type="AlphaFoldDB" id="A0AA96WI99"/>
<keyword evidence="1" id="KW-0802">TPR repeat</keyword>
<organism evidence="4">
    <name type="scientific">Leptolyngbya sp. NK1-12</name>
    <dbReference type="NCBI Taxonomy" id="2547451"/>
    <lineage>
        <taxon>Bacteria</taxon>
        <taxon>Bacillati</taxon>
        <taxon>Cyanobacteriota</taxon>
        <taxon>Cyanophyceae</taxon>
        <taxon>Leptolyngbyales</taxon>
        <taxon>Leptolyngbyaceae</taxon>
        <taxon>Leptolyngbya group</taxon>
        <taxon>Leptolyngbya</taxon>
    </lineage>
</organism>
<dbReference type="Pfam" id="PF13176">
    <property type="entry name" value="TPR_7"/>
    <property type="match status" value="1"/>
</dbReference>
<name>A0AA96WI99_9CYAN</name>
<dbReference type="InterPro" id="IPR019734">
    <property type="entry name" value="TPR_rpt"/>
</dbReference>
<protein>
    <submittedName>
        <fullName evidence="4">CHAT domain-containing protein</fullName>
    </submittedName>
</protein>
<dbReference type="PROSITE" id="PS50005">
    <property type="entry name" value="TPR"/>
    <property type="match status" value="1"/>
</dbReference>
<dbReference type="RefSeq" id="WP_316432227.1">
    <property type="nucleotide sequence ID" value="NZ_CP053586.1"/>
</dbReference>
<gene>
    <name evidence="4" type="ORF">HJG54_26550</name>
</gene>
<dbReference type="PANTHER" id="PTHR10098:SF112">
    <property type="entry name" value="SLR0380 PROTEIN"/>
    <property type="match status" value="1"/>
</dbReference>
<evidence type="ECO:0000313" key="4">
    <source>
        <dbReference type="EMBL" id="WNZ26033.1"/>
    </source>
</evidence>
<dbReference type="PANTHER" id="PTHR10098">
    <property type="entry name" value="RAPSYN-RELATED"/>
    <property type="match status" value="1"/>
</dbReference>
<accession>A0AA96WI99</accession>
<proteinExistence type="predicted"/>
<dbReference type="Pfam" id="PF12770">
    <property type="entry name" value="CHAT"/>
    <property type="match status" value="1"/>
</dbReference>
<feature type="coiled-coil region" evidence="2">
    <location>
        <begin position="323"/>
        <end position="350"/>
    </location>
</feature>
<keyword evidence="2" id="KW-0175">Coiled coil</keyword>
<sequence>MTMQPLRPFSSTFLRIWRLVLAFLLGFVLTVAVPATPGFSQAAAPVGADVGLNAIERGRGAYQQGRWEEAIAIWQTALKTQGDNLVTDLATDLAQATLWTYLGMAYQKMGRWEEAQTAIDTALQRLEAITPSNQRSHLLAQALNVQGQLKLAEGEVEQAILIWQRVTQIYQDLNYDPGVTGSRINQARALEINGYYRRACQVLLAAIDLDDQSCDVNQPPDAEQVLQHVLSQPDVSLQLLTLRSLGNIFRLKGFLPQAQSLLHTSLELAQSLADPQTIGLSLLNLAHVEAAQYQRMAFLADRSNQETDRQAALNLARQALEHYSAIDARLSEHQDEADRLEASNRLLRMQAAIQRFNFLIQLNHWLAAQAETPEQQEFQRQLQAQDQEMAKWLSNPLPPSRAVLYSQIDLARGLMQRWQDRRAQSAFTAFATTSPDLIRQLLEQIQQQADGLDDPQAQSYAWGTLGQFYELLALQEQTPAAWAQAQTATQQALGLAQSVQAWSIAYQWQWQLGRIYQAQGQTEAAIAHYQAAAATLSTVRQDLLAVESQVQLSFRDDVEPVYRELVSLLLASPNGTPPSQANLQLGIEEIDALQLTELENFLSCNLTPTIALGQPQTDPKAAILYPILLPDQLVVLARLPQSDMIQFHAVAIARDEATHQLEQLRQQVEQRYLSDAFLAQSQQVYDWLIRPFRAALEEQQVQTLVFVSDGVIRNLPMAALYDGERFLVEAYAIALSPGLQIPASTPLPNLQLDVLAFGLSEIRPDFPPHANFAPLVNVERELNQIATEVSSHDVLNQSFTSEALQIWIGRSDAPIVHIATHGQFSSDPNDTFLLAWDRRIILKDFSNILQTRENQNTKAIELLVLSACKTADGDDRATLGLAGITIQSGARSTIGSLWYVDDQSTSELVGRLYQELAKPDAGMTRAEALRRAQVNLLHSPGYRAPVFWAPYVLVGNWQ</sequence>
<evidence type="ECO:0000256" key="1">
    <source>
        <dbReference type="PROSITE-ProRule" id="PRU00339"/>
    </source>
</evidence>
<feature type="repeat" description="TPR" evidence="1">
    <location>
        <begin position="96"/>
        <end position="129"/>
    </location>
</feature>
<dbReference type="InterPro" id="IPR011990">
    <property type="entry name" value="TPR-like_helical_dom_sf"/>
</dbReference>